<dbReference type="AlphaFoldDB" id="A0A2P2LXE6"/>
<sequence>MPRYEMSLSIIKNSPIQCHPIPQMDTHNNMKDTTAFFLRWTLSILPSILSSEIWLSLFQFIRKVG</sequence>
<evidence type="ECO:0000256" key="1">
    <source>
        <dbReference type="SAM" id="Phobius"/>
    </source>
</evidence>
<keyword evidence="1" id="KW-1133">Transmembrane helix</keyword>
<feature type="transmembrane region" description="Helical" evidence="1">
    <location>
        <begin position="37"/>
        <end position="61"/>
    </location>
</feature>
<keyword evidence="1" id="KW-0472">Membrane</keyword>
<protein>
    <submittedName>
        <fullName evidence="2">Oxysterol-binding protein-related protein 2A isoform X1</fullName>
    </submittedName>
</protein>
<name>A0A2P2LXE6_RHIMU</name>
<proteinExistence type="predicted"/>
<reference evidence="2" key="1">
    <citation type="submission" date="2018-02" db="EMBL/GenBank/DDBJ databases">
        <title>Rhizophora mucronata_Transcriptome.</title>
        <authorList>
            <person name="Meera S.P."/>
            <person name="Sreeshan A."/>
            <person name="Augustine A."/>
        </authorList>
    </citation>
    <scope>NUCLEOTIDE SEQUENCE</scope>
    <source>
        <tissue evidence="2">Leaf</tissue>
    </source>
</reference>
<dbReference type="EMBL" id="GGEC01042148">
    <property type="protein sequence ID" value="MBX22632.1"/>
    <property type="molecule type" value="Transcribed_RNA"/>
</dbReference>
<organism evidence="2">
    <name type="scientific">Rhizophora mucronata</name>
    <name type="common">Asiatic mangrove</name>
    <dbReference type="NCBI Taxonomy" id="61149"/>
    <lineage>
        <taxon>Eukaryota</taxon>
        <taxon>Viridiplantae</taxon>
        <taxon>Streptophyta</taxon>
        <taxon>Embryophyta</taxon>
        <taxon>Tracheophyta</taxon>
        <taxon>Spermatophyta</taxon>
        <taxon>Magnoliopsida</taxon>
        <taxon>eudicotyledons</taxon>
        <taxon>Gunneridae</taxon>
        <taxon>Pentapetalae</taxon>
        <taxon>rosids</taxon>
        <taxon>fabids</taxon>
        <taxon>Malpighiales</taxon>
        <taxon>Rhizophoraceae</taxon>
        <taxon>Rhizophora</taxon>
    </lineage>
</organism>
<accession>A0A2P2LXE6</accession>
<evidence type="ECO:0000313" key="2">
    <source>
        <dbReference type="EMBL" id="MBX22632.1"/>
    </source>
</evidence>
<keyword evidence="1" id="KW-0812">Transmembrane</keyword>